<dbReference type="EMBL" id="BGPR01003768">
    <property type="protein sequence ID" value="GBM92163.1"/>
    <property type="molecule type" value="Genomic_DNA"/>
</dbReference>
<evidence type="ECO:0000313" key="3">
    <source>
        <dbReference type="Proteomes" id="UP000499080"/>
    </source>
</evidence>
<dbReference type="Proteomes" id="UP000499080">
    <property type="component" value="Unassembled WGS sequence"/>
</dbReference>
<evidence type="ECO:0000313" key="2">
    <source>
        <dbReference type="EMBL" id="GBM92163.1"/>
    </source>
</evidence>
<organism evidence="2 3">
    <name type="scientific">Araneus ventricosus</name>
    <name type="common">Orbweaver spider</name>
    <name type="synonym">Epeira ventricosa</name>
    <dbReference type="NCBI Taxonomy" id="182803"/>
    <lineage>
        <taxon>Eukaryota</taxon>
        <taxon>Metazoa</taxon>
        <taxon>Ecdysozoa</taxon>
        <taxon>Arthropoda</taxon>
        <taxon>Chelicerata</taxon>
        <taxon>Arachnida</taxon>
        <taxon>Araneae</taxon>
        <taxon>Araneomorphae</taxon>
        <taxon>Entelegynae</taxon>
        <taxon>Araneoidea</taxon>
        <taxon>Araneidae</taxon>
        <taxon>Araneus</taxon>
    </lineage>
</organism>
<sequence length="100" mass="11561">MLLLEFSSLSDGSQARWFSPSRIMPPFRRTWDQPHHRSTWDSLHQSFAYSGDKQAQAKAFRPNVDHPSAKESGRSSKFGTAFIRRTFPDSRGPKIYQEQC</sequence>
<dbReference type="AlphaFoldDB" id="A0A4Y2JP61"/>
<gene>
    <name evidence="2" type="ORF">AVEN_246039_1</name>
</gene>
<proteinExistence type="predicted"/>
<protein>
    <submittedName>
        <fullName evidence="2">Uncharacterized protein</fullName>
    </submittedName>
</protein>
<reference evidence="2 3" key="1">
    <citation type="journal article" date="2019" name="Sci. Rep.">
        <title>Orb-weaving spider Araneus ventricosus genome elucidates the spidroin gene catalogue.</title>
        <authorList>
            <person name="Kono N."/>
            <person name="Nakamura H."/>
            <person name="Ohtoshi R."/>
            <person name="Moran D.A.P."/>
            <person name="Shinohara A."/>
            <person name="Yoshida Y."/>
            <person name="Fujiwara M."/>
            <person name="Mori M."/>
            <person name="Tomita M."/>
            <person name="Arakawa K."/>
        </authorList>
    </citation>
    <scope>NUCLEOTIDE SEQUENCE [LARGE SCALE GENOMIC DNA]</scope>
</reference>
<comment type="caution">
    <text evidence="2">The sequence shown here is derived from an EMBL/GenBank/DDBJ whole genome shotgun (WGS) entry which is preliminary data.</text>
</comment>
<feature type="compositionally biased region" description="Basic and acidic residues" evidence="1">
    <location>
        <begin position="63"/>
        <end position="74"/>
    </location>
</feature>
<feature type="region of interest" description="Disordered" evidence="1">
    <location>
        <begin position="54"/>
        <end position="77"/>
    </location>
</feature>
<evidence type="ECO:0000256" key="1">
    <source>
        <dbReference type="SAM" id="MobiDB-lite"/>
    </source>
</evidence>
<keyword evidence="3" id="KW-1185">Reference proteome</keyword>
<accession>A0A4Y2JP61</accession>
<name>A0A4Y2JP61_ARAVE</name>